<dbReference type="Pfam" id="PF08628">
    <property type="entry name" value="Nexin_C"/>
    <property type="match status" value="1"/>
</dbReference>
<dbReference type="InterPro" id="IPR036871">
    <property type="entry name" value="PX_dom_sf"/>
</dbReference>
<protein>
    <recommendedName>
        <fullName evidence="8">PXA domain-containing protein</fullName>
    </recommendedName>
</protein>
<keyword evidence="7" id="KW-1185">Reference proteome</keyword>
<organism evidence="6 7">
    <name type="scientific">Saitoella complicata (strain BCRC 22490 / CBS 7301 / JCM 7358 / NBRC 10748 / NRRL Y-17804)</name>
    <dbReference type="NCBI Taxonomy" id="698492"/>
    <lineage>
        <taxon>Eukaryota</taxon>
        <taxon>Fungi</taxon>
        <taxon>Dikarya</taxon>
        <taxon>Ascomycota</taxon>
        <taxon>Taphrinomycotina</taxon>
        <taxon>Taphrinomycotina incertae sedis</taxon>
        <taxon>Saitoella</taxon>
    </lineage>
</organism>
<comment type="similarity">
    <text evidence="1">Belongs to the sorting nexin family.</text>
</comment>
<dbReference type="Pfam" id="PF00787">
    <property type="entry name" value="PX"/>
    <property type="match status" value="1"/>
</dbReference>
<evidence type="ECO:0000256" key="2">
    <source>
        <dbReference type="SAM" id="MobiDB-lite"/>
    </source>
</evidence>
<feature type="region of interest" description="Disordered" evidence="2">
    <location>
        <begin position="304"/>
        <end position="330"/>
    </location>
</feature>
<dbReference type="Pfam" id="PF02194">
    <property type="entry name" value="PXA"/>
    <property type="match status" value="1"/>
</dbReference>
<dbReference type="InterPro" id="IPR003114">
    <property type="entry name" value="Phox_assoc"/>
</dbReference>
<dbReference type="SMART" id="SM00312">
    <property type="entry name" value="PX"/>
    <property type="match status" value="1"/>
</dbReference>
<reference evidence="6 7" key="2">
    <citation type="journal article" date="2014" name="J. Gen. Appl. Microbiol.">
        <title>The early diverging ascomycetous budding yeast Saitoella complicata has three histone deacetylases belonging to the Clr6, Hos2, and Rpd3 lineages.</title>
        <authorList>
            <person name="Nishida H."/>
            <person name="Matsumoto T."/>
            <person name="Kondo S."/>
            <person name="Hamamoto M."/>
            <person name="Yoshikawa H."/>
        </authorList>
    </citation>
    <scope>NUCLEOTIDE SEQUENCE [LARGE SCALE GENOMIC DNA]</scope>
    <source>
        <strain evidence="6 7">NRRL Y-17804</strain>
    </source>
</reference>
<feature type="domain" description="PX" evidence="4">
    <location>
        <begin position="582"/>
        <end position="698"/>
    </location>
</feature>
<dbReference type="PROSITE" id="PS50195">
    <property type="entry name" value="PX"/>
    <property type="match status" value="1"/>
</dbReference>
<dbReference type="PANTHER" id="PTHR22775">
    <property type="entry name" value="SORTING NEXIN"/>
    <property type="match status" value="1"/>
</dbReference>
<feature type="region of interest" description="Disordered" evidence="2">
    <location>
        <begin position="523"/>
        <end position="543"/>
    </location>
</feature>
<evidence type="ECO:0008006" key="8">
    <source>
        <dbReference type="Google" id="ProtNLM"/>
    </source>
</evidence>
<evidence type="ECO:0000259" key="5">
    <source>
        <dbReference type="PROSITE" id="PS51207"/>
    </source>
</evidence>
<comment type="caution">
    <text evidence="6">The sequence shown here is derived from an EMBL/GenBank/DDBJ whole genome shotgun (WGS) entry which is preliminary data.</text>
</comment>
<keyword evidence="3" id="KW-1133">Transmembrane helix</keyword>
<sequence>MKSSVSVNSALLAVAAAVAVGIVLGHPLIRWVVGTVISIVTTSIAAIAIFGYVCREHYERRRPEPLRNTRPFVFTRPDIWEARLAEKRAAEGDRRPPYHVYPQSPAVSSSVETFLDLVIRDFVESWANRIAPNPLFPTAAKNAMRFVVTLLIRQITTVDLVGFVVRKLFPILTDHLRDFTIAENAVRGQSRGKALTESDELDKAIARKYRPGRLHEAALGTIASGRRVGQQDWLRSKVEKLLPILLPPNERKSKVVHILVREILACSVLTPIVDMLADPDYWNQTIERVVGQSLRDRKSIKKLRKALDKHEDREQHPPTSRPKAANDKPRVKVDKHDLAMLLKSPEFMMGFVEFMEKRGKSHLLDFYLTVDILIEKHPLENDGIFTVGEMEYSDSDLEDIRQVEALMRPLGSIIPKEMKKVVGQSLAAPTPGVYALARAEILKLQQQVVEMMEENDFPAFQRTDAFAKSAAHGTPTIESGNGGGGVMPALPRSGSTFGENEIVAAVEEALLDLIDDNQSLIRRDRHPLPGVSSPRASSRFDFSAKSSGEYDRLAASTISDTASLESDGTNNTETTVTHDRDQSSTVRILSCTVHAENGESVAKYLIQNHDLALQVTTEVSRRYSEFVLLHNRLRLQFPTVKKLSLPGKRLQVVLKLQKSFLESRRRALERYLQALVRIPEVVNSQDLADFLSGATSPVDSERDVLDEIPDVHILEEHLTPFTEPICNLFLETFQLRKGSNWIRERAFAIILSEFLGGAIERKVRDSAGDAANETAILSVLETVRDSMWPGGQLKKSEKDSERSAEDKRESRLMASVFVAVALPELMGGIVGSKNAVHGARRLFSSFQNYHVNVHLVGVIIDNVLELLFPESLSRENGTDA</sequence>
<dbReference type="EMBL" id="BACD03000022">
    <property type="protein sequence ID" value="GAO49431.1"/>
    <property type="molecule type" value="Genomic_DNA"/>
</dbReference>
<dbReference type="Gene3D" id="1.10.167.10">
    <property type="entry name" value="Regulator of G-protein Signalling 4, domain 2"/>
    <property type="match status" value="1"/>
</dbReference>
<feature type="domain" description="PXA" evidence="5">
    <location>
        <begin position="104"/>
        <end position="294"/>
    </location>
</feature>
<dbReference type="SUPFAM" id="SSF48097">
    <property type="entry name" value="Regulator of G-protein signaling, RGS"/>
    <property type="match status" value="1"/>
</dbReference>
<gene>
    <name evidence="6" type="ORF">G7K_3581-t1</name>
</gene>
<dbReference type="SMART" id="SM00313">
    <property type="entry name" value="PXA"/>
    <property type="match status" value="1"/>
</dbReference>
<accession>A0A0E9NID3</accession>
<proteinExistence type="inferred from homology"/>
<feature type="compositionally biased region" description="Polar residues" evidence="2">
    <location>
        <begin position="561"/>
        <end position="575"/>
    </location>
</feature>
<dbReference type="PROSITE" id="PS51207">
    <property type="entry name" value="PXA"/>
    <property type="match status" value="1"/>
</dbReference>
<evidence type="ECO:0000259" key="4">
    <source>
        <dbReference type="PROSITE" id="PS50195"/>
    </source>
</evidence>
<dbReference type="InterPro" id="IPR001683">
    <property type="entry name" value="PX_dom"/>
</dbReference>
<keyword evidence="3" id="KW-0472">Membrane</keyword>
<evidence type="ECO:0000313" key="7">
    <source>
        <dbReference type="Proteomes" id="UP000033140"/>
    </source>
</evidence>
<feature type="region of interest" description="Disordered" evidence="2">
    <location>
        <begin position="561"/>
        <end position="581"/>
    </location>
</feature>
<name>A0A0E9NID3_SAICN</name>
<dbReference type="InterPro" id="IPR013937">
    <property type="entry name" value="Sorting_nexin_C"/>
</dbReference>
<feature type="compositionally biased region" description="Basic and acidic residues" evidence="2">
    <location>
        <begin position="305"/>
        <end position="316"/>
    </location>
</feature>
<dbReference type="Gene3D" id="3.30.1520.10">
    <property type="entry name" value="Phox-like domain"/>
    <property type="match status" value="1"/>
</dbReference>
<evidence type="ECO:0000313" key="6">
    <source>
        <dbReference type="EMBL" id="GAO49431.1"/>
    </source>
</evidence>
<feature type="transmembrane region" description="Helical" evidence="3">
    <location>
        <begin position="35"/>
        <end position="54"/>
    </location>
</feature>
<dbReference type="GO" id="GO:0035091">
    <property type="term" value="F:phosphatidylinositol binding"/>
    <property type="evidence" value="ECO:0007669"/>
    <property type="project" value="InterPro"/>
</dbReference>
<reference evidence="6 7" key="3">
    <citation type="journal article" date="2015" name="Genome Announc.">
        <title>Draft Genome Sequence of the Archiascomycetous Yeast Saitoella complicata.</title>
        <authorList>
            <person name="Yamauchi K."/>
            <person name="Kondo S."/>
            <person name="Hamamoto M."/>
            <person name="Takahashi Y."/>
            <person name="Ogura Y."/>
            <person name="Hayashi T."/>
            <person name="Nishida H."/>
        </authorList>
    </citation>
    <scope>NUCLEOTIDE SEQUENCE [LARGE SCALE GENOMIC DNA]</scope>
    <source>
        <strain evidence="6 7">NRRL Y-17804</strain>
    </source>
</reference>
<dbReference type="AlphaFoldDB" id="A0A0E9NID3"/>
<keyword evidence="3" id="KW-0812">Transmembrane</keyword>
<dbReference type="SUPFAM" id="SSF64268">
    <property type="entry name" value="PX domain"/>
    <property type="match status" value="1"/>
</dbReference>
<evidence type="ECO:0000256" key="1">
    <source>
        <dbReference type="ARBA" id="ARBA00010883"/>
    </source>
</evidence>
<dbReference type="PANTHER" id="PTHR22775:SF3">
    <property type="entry name" value="SORTING NEXIN-13"/>
    <property type="match status" value="1"/>
</dbReference>
<dbReference type="InterPro" id="IPR044926">
    <property type="entry name" value="RGS_subdomain_2"/>
</dbReference>
<reference evidence="6 7" key="1">
    <citation type="journal article" date="2011" name="J. Gen. Appl. Microbiol.">
        <title>Draft genome sequencing of the enigmatic yeast Saitoella complicata.</title>
        <authorList>
            <person name="Nishida H."/>
            <person name="Hamamoto M."/>
            <person name="Sugiyama J."/>
        </authorList>
    </citation>
    <scope>NUCLEOTIDE SEQUENCE [LARGE SCALE GENOMIC DNA]</scope>
    <source>
        <strain evidence="6 7">NRRL Y-17804</strain>
    </source>
</reference>
<dbReference type="OMA" id="AMYVVEV"/>
<feature type="region of interest" description="Disordered" evidence="2">
    <location>
        <begin position="470"/>
        <end position="491"/>
    </location>
</feature>
<dbReference type="Proteomes" id="UP000033140">
    <property type="component" value="Unassembled WGS sequence"/>
</dbReference>
<evidence type="ECO:0000256" key="3">
    <source>
        <dbReference type="SAM" id="Phobius"/>
    </source>
</evidence>
<dbReference type="InterPro" id="IPR036305">
    <property type="entry name" value="RGS_sf"/>
</dbReference>
<dbReference type="STRING" id="698492.A0A0E9NID3"/>